<dbReference type="AlphaFoldDB" id="A0A428BPD6"/>
<evidence type="ECO:0000313" key="3">
    <source>
        <dbReference type="Proteomes" id="UP000272252"/>
    </source>
</evidence>
<dbReference type="Gene3D" id="3.30.950.30">
    <property type="entry name" value="Schlafen, AAA domain"/>
    <property type="match status" value="1"/>
</dbReference>
<feature type="domain" description="Schlafen AlbA-2" evidence="1">
    <location>
        <begin position="17"/>
        <end position="148"/>
    </location>
</feature>
<dbReference type="InterPro" id="IPR007421">
    <property type="entry name" value="Schlafen_AlbA_2_dom"/>
</dbReference>
<proteinExistence type="predicted"/>
<reference evidence="2 3" key="1">
    <citation type="submission" date="2018-11" db="EMBL/GenBank/DDBJ databases">
        <title>Species Designations Belie Phenotypic and Genotypic Heterogeneity in Oral Streptococci.</title>
        <authorList>
            <person name="Velsko I."/>
        </authorList>
    </citation>
    <scope>NUCLEOTIDE SEQUENCE [LARGE SCALE GENOMIC DNA]</scope>
    <source>
        <strain evidence="2 3">BCC59</strain>
    </source>
</reference>
<evidence type="ECO:0000259" key="1">
    <source>
        <dbReference type="Pfam" id="PF04326"/>
    </source>
</evidence>
<organism evidence="2 3">
    <name type="scientific">Streptococcus oralis</name>
    <dbReference type="NCBI Taxonomy" id="1303"/>
    <lineage>
        <taxon>Bacteria</taxon>
        <taxon>Bacillati</taxon>
        <taxon>Bacillota</taxon>
        <taxon>Bacilli</taxon>
        <taxon>Lactobacillales</taxon>
        <taxon>Streptococcaceae</taxon>
        <taxon>Streptococcus</taxon>
    </lineage>
</organism>
<accession>A0A428BPD6</accession>
<dbReference type="OrthoDB" id="869451at2"/>
<dbReference type="Proteomes" id="UP000272252">
    <property type="component" value="Unassembled WGS sequence"/>
</dbReference>
<dbReference type="RefSeq" id="WP_125448417.1">
    <property type="nucleotide sequence ID" value="NZ_RJNK01000001.1"/>
</dbReference>
<dbReference type="EMBL" id="RJNK01000001">
    <property type="protein sequence ID" value="RSI66401.1"/>
    <property type="molecule type" value="Genomic_DNA"/>
</dbReference>
<name>A0A428BPD6_STROR</name>
<sequence>MSFSKTAIMDLISLKREGEYWDFKEKYHQNKAKFIHDILCLSNIPSRNDSYLIFGVSDHGEIKGVSNDEGRKTQAMIVDMLRNASFAGGNVPFITIETITLNSKEIDVLIIKNSDNTPFYLEKKYKDGKTCIPAGTIYTRRQDTNTPIDSVASQQEVEYLWRKRFGIDLSPFDRLLHYIEDKDGWESNSVGRYYKQFPEFVFVEDKDSEDRSRYVYYAHNMMNSRHYFMSYQFKYHQTILYEDELIVMDSGRYTTSSPRWEILSIDKEQKIDVSYNYFIDGSSEWLIHKFLLDEKNQEACSAQRRFLELILVFESVQEKEEFDKLIVKNLIYENLDIFCKPKLCGDTAKRTKIINTHDIQVAKFLNAKLRDFRSHKNF</sequence>
<gene>
    <name evidence="2" type="ORF">D8862_01385</name>
</gene>
<evidence type="ECO:0000313" key="2">
    <source>
        <dbReference type="EMBL" id="RSI66401.1"/>
    </source>
</evidence>
<comment type="caution">
    <text evidence="2">The sequence shown here is derived from an EMBL/GenBank/DDBJ whole genome shotgun (WGS) entry which is preliminary data.</text>
</comment>
<dbReference type="InterPro" id="IPR038461">
    <property type="entry name" value="Schlafen_AlbA_2_dom_sf"/>
</dbReference>
<dbReference type="Pfam" id="PF04326">
    <property type="entry name" value="SLFN_AlbA_2"/>
    <property type="match status" value="1"/>
</dbReference>
<protein>
    <submittedName>
        <fullName evidence="2">Divergent AAA domain protein</fullName>
    </submittedName>
</protein>